<comment type="domain">
    <text evidence="12">Consists of two distinct domains, a catalytic core and a N-terminal extension that is involved in tRNA binding.</text>
</comment>
<reference evidence="17" key="1">
    <citation type="journal article" date="2017" name="Genome Announc.">
        <title>Whole-Genome Sequence of Photobacterium damselae subsp. piscicida Strain 91-197, Isolated from Hybrid Striped Bass (Morone sp.) in the United States.</title>
        <authorList>
            <person name="Teru Y."/>
            <person name="Hikima J."/>
            <person name="Kono T."/>
            <person name="Sakai M."/>
            <person name="Takano T."/>
            <person name="Hawke J.P."/>
            <person name="Takeyama H."/>
            <person name="Aoki T."/>
        </authorList>
    </citation>
    <scope>NUCLEOTIDE SEQUENCE</scope>
    <source>
        <strain evidence="17">91-197</strain>
    </source>
</reference>
<feature type="binding site" evidence="12 13">
    <location>
        <position position="296"/>
    </location>
    <ligand>
        <name>L-serine</name>
        <dbReference type="ChEBI" id="CHEBI:33384"/>
    </ligand>
</feature>
<comment type="catalytic activity">
    <reaction evidence="10 12">
        <text>tRNA(Sec) + L-serine + ATP = L-seryl-tRNA(Sec) + AMP + diphosphate + H(+)</text>
        <dbReference type="Rhea" id="RHEA:42580"/>
        <dbReference type="Rhea" id="RHEA-COMP:9742"/>
        <dbReference type="Rhea" id="RHEA-COMP:10128"/>
        <dbReference type="ChEBI" id="CHEBI:15378"/>
        <dbReference type="ChEBI" id="CHEBI:30616"/>
        <dbReference type="ChEBI" id="CHEBI:33019"/>
        <dbReference type="ChEBI" id="CHEBI:33384"/>
        <dbReference type="ChEBI" id="CHEBI:78442"/>
        <dbReference type="ChEBI" id="CHEBI:78533"/>
        <dbReference type="ChEBI" id="CHEBI:456215"/>
        <dbReference type="EC" id="6.1.1.11"/>
    </reaction>
</comment>
<dbReference type="Pfam" id="PF00587">
    <property type="entry name" value="tRNA-synt_2b"/>
    <property type="match status" value="1"/>
</dbReference>
<evidence type="ECO:0000256" key="15">
    <source>
        <dbReference type="SAM" id="MobiDB-lite"/>
    </source>
</evidence>
<evidence type="ECO:0000256" key="1">
    <source>
        <dbReference type="ARBA" id="ARBA00004496"/>
    </source>
</evidence>
<proteinExistence type="inferred from homology"/>
<evidence type="ECO:0000256" key="9">
    <source>
        <dbReference type="ARBA" id="ARBA00023146"/>
    </source>
</evidence>
<evidence type="ECO:0000313" key="17">
    <source>
        <dbReference type="EMBL" id="BAX53618.1"/>
    </source>
</evidence>
<feature type="domain" description="Aminoacyl-transfer RNA synthetases class-II family profile" evidence="16">
    <location>
        <begin position="173"/>
        <end position="421"/>
    </location>
</feature>
<evidence type="ECO:0000313" key="19">
    <source>
        <dbReference type="Proteomes" id="UP000218676"/>
    </source>
</evidence>
<dbReference type="PANTHER" id="PTHR43697:SF1">
    <property type="entry name" value="SERINE--TRNA LIGASE"/>
    <property type="match status" value="1"/>
</dbReference>
<feature type="binding site" evidence="12">
    <location>
        <begin position="242"/>
        <end position="244"/>
    </location>
    <ligand>
        <name>L-serine</name>
        <dbReference type="ChEBI" id="CHEBI:33384"/>
    </ligand>
</feature>
<dbReference type="InterPro" id="IPR045864">
    <property type="entry name" value="aa-tRNA-synth_II/BPL/LPL"/>
</dbReference>
<dbReference type="HAMAP" id="MF_00176">
    <property type="entry name" value="Ser_tRNA_synth_type1"/>
    <property type="match status" value="1"/>
</dbReference>
<keyword evidence="4 12" id="KW-0963">Cytoplasm</keyword>
<comment type="similarity">
    <text evidence="3 12">Belongs to the class-II aminoacyl-tRNA synthetase family. Type-1 seryl-tRNA synthetase subfamily.</text>
</comment>
<dbReference type="Proteomes" id="UP000218676">
    <property type="component" value="Chromosome 1"/>
</dbReference>
<dbReference type="InterPro" id="IPR006195">
    <property type="entry name" value="aa-tRNA-synth_II"/>
</dbReference>
<feature type="binding site" evidence="13">
    <location>
        <position position="273"/>
    </location>
    <ligand>
        <name>L-serine</name>
        <dbReference type="ChEBI" id="CHEBI:33384"/>
    </ligand>
</feature>
<protein>
    <recommendedName>
        <fullName evidence="12">Serine--tRNA ligase</fullName>
        <ecNumber evidence="12">6.1.1.11</ecNumber>
    </recommendedName>
    <alternativeName>
        <fullName evidence="12">Seryl-tRNA synthetase</fullName>
        <shortName evidence="12">SerRS</shortName>
    </alternativeName>
    <alternativeName>
        <fullName evidence="12">Seryl-tRNA(Ser/Sec) synthetase</fullName>
    </alternativeName>
</protein>
<dbReference type="EC" id="6.1.1.11" evidence="12"/>
<dbReference type="Proteomes" id="UP000516656">
    <property type="component" value="Chromosome 1"/>
</dbReference>
<dbReference type="GO" id="GO:0016260">
    <property type="term" value="P:selenocysteine biosynthetic process"/>
    <property type="evidence" value="ECO:0007669"/>
    <property type="project" value="UniProtKB-UniRule"/>
</dbReference>
<evidence type="ECO:0000313" key="20">
    <source>
        <dbReference type="Proteomes" id="UP000516656"/>
    </source>
</evidence>
<feature type="binding site" evidence="12 14">
    <location>
        <begin position="273"/>
        <end position="275"/>
    </location>
    <ligand>
        <name>ATP</name>
        <dbReference type="ChEBI" id="CHEBI:30616"/>
    </ligand>
</feature>
<reference evidence="19" key="2">
    <citation type="submission" date="2017-05" db="EMBL/GenBank/DDBJ databases">
        <title>Whole genome sequence of fish pathogenic bacteria, Photobacterium damselae subsp. piscicida, strain 91-197, isolated from hybrid striped bass (Morone sp.) in USA.</title>
        <authorList>
            <person name="Teru Y."/>
            <person name="Hikima J."/>
            <person name="Kono T."/>
            <person name="Sakai M."/>
            <person name="Takano T."/>
            <person name="Hawke J.P."/>
            <person name="Takeyama H."/>
            <person name="Aoki T."/>
        </authorList>
    </citation>
    <scope>NUCLEOTIDE SEQUENCE [LARGE SCALE GENOMIC DNA]</scope>
    <source>
        <strain evidence="19">91-197</strain>
    </source>
</reference>
<dbReference type="EMBL" id="CP061854">
    <property type="protein sequence ID" value="QOD57339.1"/>
    <property type="molecule type" value="Genomic_DNA"/>
</dbReference>
<sequence length="436" mass="49028">MLDSKLLRTELDDTAEKLARRGFKLDVENLRQLEEQRKSLQVKTEELQAQRNARSKSIGQAKAKGDHEEAERILAEVGNLGSELDEAKKALAALQAELDAITQTVPNIPDESVPVGKDENDNVEISRWGEPKTYDFEVKDHVDLGEMSDGLDFASAVKITGARFIVMKGQFARLHRAIAQFMLDLHTEEHGYTEMYVPYLVNADSLFGTGQLPKFGADLFHTQPLTEKVNDEEPRTLSLIPTAEVPVTNLMRDTISEEADLPVKMTAHTPCFRSEAGSYGRDTRGLIRMHQFDKVELVQITKPEDSMAALEELTGHAEKVLQLLELPYRKVVLCTGDMGFGSCKTYDLEVWVPAQETYREISSCSNMWDFQARRMQARFRRKGEKKPELVHTLNGSGLAVGRTMVAILENNQEADGRIRIPEVLRKYMNGAEYIGG</sequence>
<evidence type="ECO:0000256" key="7">
    <source>
        <dbReference type="ARBA" id="ARBA00022840"/>
    </source>
</evidence>
<dbReference type="Pfam" id="PF02403">
    <property type="entry name" value="Seryl_tRNA_N"/>
    <property type="match status" value="1"/>
</dbReference>
<dbReference type="SUPFAM" id="SSF55681">
    <property type="entry name" value="Class II aaRS and biotin synthetases"/>
    <property type="match status" value="1"/>
</dbReference>
<dbReference type="GO" id="GO:0005524">
    <property type="term" value="F:ATP binding"/>
    <property type="evidence" value="ECO:0007669"/>
    <property type="project" value="UniProtKB-UniRule"/>
</dbReference>
<keyword evidence="9 12" id="KW-0030">Aminoacyl-tRNA synthetase</keyword>
<keyword evidence="5 12" id="KW-0436">Ligase</keyword>
<organism evidence="18 20">
    <name type="scientific">Photobacterium damsela subsp. piscicida</name>
    <name type="common">Pasteurella piscicida</name>
    <dbReference type="NCBI Taxonomy" id="38294"/>
    <lineage>
        <taxon>Bacteria</taxon>
        <taxon>Pseudomonadati</taxon>
        <taxon>Pseudomonadota</taxon>
        <taxon>Gammaproteobacteria</taxon>
        <taxon>Vibrionales</taxon>
        <taxon>Vibrionaceae</taxon>
        <taxon>Photobacterium</taxon>
    </lineage>
</organism>
<keyword evidence="7 12" id="KW-0067">ATP-binding</keyword>
<dbReference type="Gene3D" id="3.30.930.10">
    <property type="entry name" value="Bira Bifunctional Protein, Domain 2"/>
    <property type="match status" value="1"/>
</dbReference>
<keyword evidence="8 12" id="KW-0648">Protein biosynthesis</keyword>
<dbReference type="GeneID" id="93398257"/>
<evidence type="ECO:0000256" key="12">
    <source>
        <dbReference type="HAMAP-Rule" id="MF_00176"/>
    </source>
</evidence>
<dbReference type="InterPro" id="IPR033729">
    <property type="entry name" value="SerRS_core"/>
</dbReference>
<evidence type="ECO:0000313" key="18">
    <source>
        <dbReference type="EMBL" id="QOD57339.1"/>
    </source>
</evidence>
<evidence type="ECO:0000256" key="11">
    <source>
        <dbReference type="ARBA" id="ARBA00048823"/>
    </source>
</evidence>
<dbReference type="GO" id="GO:0006434">
    <property type="term" value="P:seryl-tRNA aminoacylation"/>
    <property type="evidence" value="ECO:0007669"/>
    <property type="project" value="UniProtKB-UniRule"/>
</dbReference>
<evidence type="ECO:0000259" key="16">
    <source>
        <dbReference type="PROSITE" id="PS50862"/>
    </source>
</evidence>
<evidence type="ECO:0000256" key="13">
    <source>
        <dbReference type="PIRSR" id="PIRSR001529-1"/>
    </source>
</evidence>
<dbReference type="InterPro" id="IPR042103">
    <property type="entry name" value="SerRS_1_N_sf"/>
</dbReference>
<feature type="binding site" evidence="12">
    <location>
        <position position="396"/>
    </location>
    <ligand>
        <name>L-serine</name>
        <dbReference type="ChEBI" id="CHEBI:33384"/>
    </ligand>
</feature>
<dbReference type="EMBL" id="AP018045">
    <property type="protein sequence ID" value="BAX53618.1"/>
    <property type="molecule type" value="Genomic_DNA"/>
</dbReference>
<feature type="compositionally biased region" description="Polar residues" evidence="15">
    <location>
        <begin position="49"/>
        <end position="58"/>
    </location>
</feature>
<dbReference type="AlphaFoldDB" id="A0A1V1V473"/>
<evidence type="ECO:0000256" key="6">
    <source>
        <dbReference type="ARBA" id="ARBA00022741"/>
    </source>
</evidence>
<dbReference type="PIRSF" id="PIRSF001529">
    <property type="entry name" value="Ser-tRNA-synth_IIa"/>
    <property type="match status" value="1"/>
</dbReference>
<dbReference type="NCBIfam" id="TIGR00414">
    <property type="entry name" value="serS"/>
    <property type="match status" value="1"/>
</dbReference>
<comment type="subunit">
    <text evidence="12">Homodimer. The tRNA molecule binds across the dimer.</text>
</comment>
<dbReference type="SUPFAM" id="SSF46589">
    <property type="entry name" value="tRNA-binding arm"/>
    <property type="match status" value="1"/>
</dbReference>
<comment type="caution">
    <text evidence="12">Lacks conserved residue(s) required for the propagation of feature annotation.</text>
</comment>
<feature type="binding site" evidence="13">
    <location>
        <position position="242"/>
    </location>
    <ligand>
        <name>L-serine</name>
        <dbReference type="ChEBI" id="CHEBI:33384"/>
    </ligand>
</feature>
<feature type="binding site" evidence="12 14">
    <location>
        <begin position="360"/>
        <end position="363"/>
    </location>
    <ligand>
        <name>ATP</name>
        <dbReference type="ChEBI" id="CHEBI:30616"/>
    </ligand>
</feature>
<dbReference type="PANTHER" id="PTHR43697">
    <property type="entry name" value="SERYL-TRNA SYNTHETASE"/>
    <property type="match status" value="1"/>
</dbReference>
<reference evidence="18 20" key="3">
    <citation type="submission" date="2020-09" db="EMBL/GenBank/DDBJ databases">
        <title>Complete, closed and curated genome sequences of Photobacterium damselae subsp. piscicida isolates from Australia indicate localised evolution and additional plasmid-borne pathogenicity mechanisms.</title>
        <authorList>
            <person name="Baseggio L."/>
            <person name="Silayeva O."/>
            <person name="Buller N."/>
            <person name="Landos M."/>
            <person name="Engelstaedter J."/>
            <person name="Barnes A.C."/>
        </authorList>
    </citation>
    <scope>NUCLEOTIDE SEQUENCE [LARGE SCALE GENOMIC DNA]</scope>
    <source>
        <strain evidence="18 20">AS-16-0540-1</strain>
    </source>
</reference>
<feature type="binding site" evidence="13">
    <location>
        <position position="394"/>
    </location>
    <ligand>
        <name>L-serine</name>
        <dbReference type="ChEBI" id="CHEBI:33384"/>
    </ligand>
</feature>
<accession>A0A1V1V473</accession>
<feature type="region of interest" description="Disordered" evidence="15">
    <location>
        <begin position="43"/>
        <end position="69"/>
    </location>
</feature>
<dbReference type="Gene3D" id="1.10.287.40">
    <property type="entry name" value="Serine-tRNA synthetase, tRNA binding domain"/>
    <property type="match status" value="1"/>
</dbReference>
<comment type="function">
    <text evidence="12">Catalyzes the attachment of serine to tRNA(Ser). Is also able to aminoacylate tRNA(Sec) with serine, to form the misacylated tRNA L-seryl-tRNA(Sec), which will be further converted into selenocysteinyl-tRNA(Sec).</text>
</comment>
<dbReference type="InterPro" id="IPR002317">
    <property type="entry name" value="Ser-tRNA-ligase_type_1"/>
</dbReference>
<dbReference type="PROSITE" id="PS50862">
    <property type="entry name" value="AA_TRNA_LIGASE_II"/>
    <property type="match status" value="1"/>
</dbReference>
<dbReference type="CDD" id="cd00770">
    <property type="entry name" value="SerRS_core"/>
    <property type="match status" value="1"/>
</dbReference>
<dbReference type="GO" id="GO:0004828">
    <property type="term" value="F:serine-tRNA ligase activity"/>
    <property type="evidence" value="ECO:0007669"/>
    <property type="project" value="UniProtKB-UniRule"/>
</dbReference>
<evidence type="ECO:0000256" key="3">
    <source>
        <dbReference type="ARBA" id="ARBA00010728"/>
    </source>
</evidence>
<comment type="subcellular location">
    <subcellularLocation>
        <location evidence="1 12">Cytoplasm</location>
    </subcellularLocation>
</comment>
<gene>
    <name evidence="12 18" type="primary">serS</name>
    <name evidence="18" type="ORF">IC627_05040</name>
    <name evidence="17" type="ORF">PDPUS_1_02244</name>
</gene>
<name>A0A1V1V473_PHODP</name>
<dbReference type="RefSeq" id="WP_065172628.1">
    <property type="nucleotide sequence ID" value="NZ_AP018045.1"/>
</dbReference>
<dbReference type="PRINTS" id="PR00981">
    <property type="entry name" value="TRNASYNTHSER"/>
</dbReference>
<evidence type="ECO:0000256" key="8">
    <source>
        <dbReference type="ARBA" id="ARBA00022917"/>
    </source>
</evidence>
<comment type="pathway">
    <text evidence="2 12">Aminoacyl-tRNA biosynthesis; selenocysteinyl-tRNA(Sec) biosynthesis; L-seryl-tRNA(Sec) from L-serine and tRNA(Sec): step 1/1.</text>
</comment>
<dbReference type="InterPro" id="IPR015866">
    <property type="entry name" value="Ser-tRNA-synth_1_N"/>
</dbReference>
<evidence type="ECO:0000256" key="2">
    <source>
        <dbReference type="ARBA" id="ARBA00005045"/>
    </source>
</evidence>
<dbReference type="GO" id="GO:0005737">
    <property type="term" value="C:cytoplasm"/>
    <property type="evidence" value="ECO:0007669"/>
    <property type="project" value="UniProtKB-SubCell"/>
</dbReference>
<dbReference type="UniPathway" id="UPA00906">
    <property type="reaction ID" value="UER00895"/>
</dbReference>
<evidence type="ECO:0000256" key="4">
    <source>
        <dbReference type="ARBA" id="ARBA00022490"/>
    </source>
</evidence>
<dbReference type="FunFam" id="3.30.930.10:FF:000018">
    <property type="entry name" value="Serine--tRNA ligase"/>
    <property type="match status" value="1"/>
</dbReference>
<evidence type="ECO:0000256" key="10">
    <source>
        <dbReference type="ARBA" id="ARBA00047929"/>
    </source>
</evidence>
<comment type="catalytic activity">
    <reaction evidence="11 12">
        <text>tRNA(Ser) + L-serine + ATP = L-seryl-tRNA(Ser) + AMP + diphosphate + H(+)</text>
        <dbReference type="Rhea" id="RHEA:12292"/>
        <dbReference type="Rhea" id="RHEA-COMP:9669"/>
        <dbReference type="Rhea" id="RHEA-COMP:9703"/>
        <dbReference type="ChEBI" id="CHEBI:15378"/>
        <dbReference type="ChEBI" id="CHEBI:30616"/>
        <dbReference type="ChEBI" id="CHEBI:33019"/>
        <dbReference type="ChEBI" id="CHEBI:33384"/>
        <dbReference type="ChEBI" id="CHEBI:78442"/>
        <dbReference type="ChEBI" id="CHEBI:78533"/>
        <dbReference type="ChEBI" id="CHEBI:456215"/>
        <dbReference type="EC" id="6.1.1.11"/>
    </reaction>
</comment>
<dbReference type="InterPro" id="IPR002314">
    <property type="entry name" value="aa-tRNA-synt_IIb"/>
</dbReference>
<evidence type="ECO:0000256" key="14">
    <source>
        <dbReference type="PIRSR" id="PIRSR001529-2"/>
    </source>
</evidence>
<keyword evidence="6 12" id="KW-0547">Nucleotide-binding</keyword>
<evidence type="ECO:0000256" key="5">
    <source>
        <dbReference type="ARBA" id="ARBA00022598"/>
    </source>
</evidence>
<dbReference type="InterPro" id="IPR010978">
    <property type="entry name" value="tRNA-bd_arm"/>
</dbReference>